<sequence>MTLVVATVVVVGGQVLLVQENLPGEPWYLPAGRVEPGEQLLAAARRECREEAGLHIEPTNLLAIEQRWRGTRPWTRFVFRGELVGDATPKSVADKHTQAAAWWPVEQLRELNLRGDDVLNLVALDATEGASTGILKAT</sequence>
<dbReference type="Gene3D" id="3.90.79.10">
    <property type="entry name" value="Nucleoside Triphosphate Pyrophosphohydrolase"/>
    <property type="match status" value="1"/>
</dbReference>
<dbReference type="PANTHER" id="PTHR22769:SF56">
    <property type="entry name" value="8-OXO-DGDP PHOSPHATASE NUDT18"/>
    <property type="match status" value="1"/>
</dbReference>
<dbReference type="RefSeq" id="WP_380604421.1">
    <property type="nucleotide sequence ID" value="NZ_JBHSDU010000015.1"/>
</dbReference>
<feature type="domain" description="Nudix hydrolase" evidence="2">
    <location>
        <begin position="1"/>
        <end position="125"/>
    </location>
</feature>
<evidence type="ECO:0000256" key="1">
    <source>
        <dbReference type="ARBA" id="ARBA00022801"/>
    </source>
</evidence>
<dbReference type="PROSITE" id="PS51462">
    <property type="entry name" value="NUDIX"/>
    <property type="match status" value="1"/>
</dbReference>
<keyword evidence="4" id="KW-1185">Reference proteome</keyword>
<evidence type="ECO:0000313" key="4">
    <source>
        <dbReference type="Proteomes" id="UP001595904"/>
    </source>
</evidence>
<organism evidence="3 4">
    <name type="scientific">Steroidobacter flavus</name>
    <dbReference type="NCBI Taxonomy" id="1842136"/>
    <lineage>
        <taxon>Bacteria</taxon>
        <taxon>Pseudomonadati</taxon>
        <taxon>Pseudomonadota</taxon>
        <taxon>Gammaproteobacteria</taxon>
        <taxon>Steroidobacterales</taxon>
        <taxon>Steroidobacteraceae</taxon>
        <taxon>Steroidobacter</taxon>
    </lineage>
</organism>
<gene>
    <name evidence="3" type="ORF">ACFPN2_32245</name>
</gene>
<keyword evidence="1" id="KW-0378">Hydrolase</keyword>
<dbReference type="InterPro" id="IPR020476">
    <property type="entry name" value="Nudix_hydrolase"/>
</dbReference>
<dbReference type="InterPro" id="IPR000086">
    <property type="entry name" value="NUDIX_hydrolase_dom"/>
</dbReference>
<evidence type="ECO:0000313" key="3">
    <source>
        <dbReference type="EMBL" id="MFC4313789.1"/>
    </source>
</evidence>
<dbReference type="InterPro" id="IPR015797">
    <property type="entry name" value="NUDIX_hydrolase-like_dom_sf"/>
</dbReference>
<dbReference type="EMBL" id="JBHSDU010000015">
    <property type="protein sequence ID" value="MFC4313789.1"/>
    <property type="molecule type" value="Genomic_DNA"/>
</dbReference>
<comment type="caution">
    <text evidence="3">The sequence shown here is derived from an EMBL/GenBank/DDBJ whole genome shotgun (WGS) entry which is preliminary data.</text>
</comment>
<protein>
    <submittedName>
        <fullName evidence="3">NUDIX domain-containing protein</fullName>
    </submittedName>
</protein>
<dbReference type="SUPFAM" id="SSF55811">
    <property type="entry name" value="Nudix"/>
    <property type="match status" value="1"/>
</dbReference>
<dbReference type="Pfam" id="PF00293">
    <property type="entry name" value="NUDIX"/>
    <property type="match status" value="1"/>
</dbReference>
<evidence type="ECO:0000259" key="2">
    <source>
        <dbReference type="PROSITE" id="PS51462"/>
    </source>
</evidence>
<accession>A0ABV8T1R1</accession>
<proteinExistence type="predicted"/>
<dbReference type="PANTHER" id="PTHR22769">
    <property type="entry name" value="MUTT/NUDIX HYDROLASE"/>
    <property type="match status" value="1"/>
</dbReference>
<name>A0ABV8T1R1_9GAMM</name>
<dbReference type="PRINTS" id="PR00502">
    <property type="entry name" value="NUDIXFAMILY"/>
</dbReference>
<dbReference type="Proteomes" id="UP001595904">
    <property type="component" value="Unassembled WGS sequence"/>
</dbReference>
<reference evidence="4" key="1">
    <citation type="journal article" date="2019" name="Int. J. Syst. Evol. Microbiol.">
        <title>The Global Catalogue of Microorganisms (GCM) 10K type strain sequencing project: providing services to taxonomists for standard genome sequencing and annotation.</title>
        <authorList>
            <consortium name="The Broad Institute Genomics Platform"/>
            <consortium name="The Broad Institute Genome Sequencing Center for Infectious Disease"/>
            <person name="Wu L."/>
            <person name="Ma J."/>
        </authorList>
    </citation>
    <scope>NUCLEOTIDE SEQUENCE [LARGE SCALE GENOMIC DNA]</scope>
    <source>
        <strain evidence="4">CGMCC 1.10759</strain>
    </source>
</reference>